<evidence type="ECO:0000256" key="4">
    <source>
        <dbReference type="ARBA" id="ARBA00022692"/>
    </source>
</evidence>
<dbReference type="PANTHER" id="PTHR43867:SF2">
    <property type="entry name" value="CELLULOSE SYNTHASE CATALYTIC SUBUNIT A [UDP-FORMING]"/>
    <property type="match status" value="1"/>
</dbReference>
<dbReference type="PANTHER" id="PTHR43867">
    <property type="entry name" value="CELLULOSE SYNTHASE CATALYTIC SUBUNIT A [UDP-FORMING]"/>
    <property type="match status" value="1"/>
</dbReference>
<comment type="subcellular location">
    <subcellularLocation>
        <location evidence="1">Membrane</location>
        <topology evidence="1">Multi-pass membrane protein</topology>
    </subcellularLocation>
</comment>
<keyword evidence="4" id="KW-0812">Transmembrane</keyword>
<dbReference type="OrthoDB" id="43988at2157"/>
<dbReference type="SUPFAM" id="SSF47240">
    <property type="entry name" value="Ferritin-like"/>
    <property type="match status" value="1"/>
</dbReference>
<evidence type="ECO:0000313" key="7">
    <source>
        <dbReference type="EMBL" id="ADD08562.1"/>
    </source>
</evidence>
<dbReference type="InterPro" id="IPR029044">
    <property type="entry name" value="Nucleotide-diphossugar_trans"/>
</dbReference>
<dbReference type="CDD" id="cd06421">
    <property type="entry name" value="CESA_CelA_like"/>
    <property type="match status" value="1"/>
</dbReference>
<name>B5I9G8_ACIB4</name>
<proteinExistence type="predicted"/>
<reference evidence="7" key="1">
    <citation type="submission" date="2010-02" db="EMBL/GenBank/DDBJ databases">
        <title>Complete sequence of Aciduliprofundum boonei T469.</title>
        <authorList>
            <consortium name="US DOE Joint Genome Institute"/>
            <person name="Lucas S."/>
            <person name="Copeland A."/>
            <person name="Lapidus A."/>
            <person name="Cheng J.-F."/>
            <person name="Bruce D."/>
            <person name="Goodwin L."/>
            <person name="Pitluck S."/>
            <person name="Saunders E."/>
            <person name="Detter J.C."/>
            <person name="Han C."/>
            <person name="Tapia R."/>
            <person name="Land M."/>
            <person name="Hauser L."/>
            <person name="Kyrpides N."/>
            <person name="Mikhailova N."/>
            <person name="Flores G."/>
            <person name="Reysenbach A.-L."/>
            <person name="Woyke T."/>
        </authorList>
    </citation>
    <scope>NUCLEOTIDE SEQUENCE</scope>
    <source>
        <strain evidence="7">T469</strain>
    </source>
</reference>
<dbReference type="InterPro" id="IPR050321">
    <property type="entry name" value="Glycosyltr_2/OpgH_subfam"/>
</dbReference>
<dbReference type="GeneID" id="8827702"/>
<keyword evidence="5" id="KW-1133">Transmembrane helix</keyword>
<dbReference type="CAZy" id="GT2">
    <property type="family name" value="Glycosyltransferase Family 2"/>
</dbReference>
<keyword evidence="2" id="KW-0328">Glycosyltransferase</keyword>
<gene>
    <name evidence="7" type="ordered locus">Aboo_0753</name>
</gene>
<evidence type="ECO:0000256" key="2">
    <source>
        <dbReference type="ARBA" id="ARBA00022676"/>
    </source>
</evidence>
<dbReference type="Gene3D" id="3.90.550.10">
    <property type="entry name" value="Spore Coat Polysaccharide Biosynthesis Protein SpsA, Chain A"/>
    <property type="match status" value="1"/>
</dbReference>
<organism evidence="7 8">
    <name type="scientific">Aciduliprofundum boonei (strain DSM 19572 / T469)</name>
    <dbReference type="NCBI Taxonomy" id="439481"/>
    <lineage>
        <taxon>Archaea</taxon>
        <taxon>Methanobacteriati</taxon>
        <taxon>Thermoplasmatota</taxon>
        <taxon>DHVE2 group</taxon>
        <taxon>Candidatus Aciduliprofundum</taxon>
    </lineage>
</organism>
<keyword evidence="3 7" id="KW-0808">Transferase</keyword>
<evidence type="ECO:0000256" key="5">
    <source>
        <dbReference type="ARBA" id="ARBA00022989"/>
    </source>
</evidence>
<accession>B5I9G8</accession>
<evidence type="ECO:0000256" key="1">
    <source>
        <dbReference type="ARBA" id="ARBA00004141"/>
    </source>
</evidence>
<keyword evidence="6" id="KW-0472">Membrane</keyword>
<keyword evidence="8" id="KW-1185">Reference proteome</keyword>
<evidence type="ECO:0000256" key="3">
    <source>
        <dbReference type="ARBA" id="ARBA00022679"/>
    </source>
</evidence>
<dbReference type="GO" id="GO:0005886">
    <property type="term" value="C:plasma membrane"/>
    <property type="evidence" value="ECO:0007669"/>
    <property type="project" value="TreeGrafter"/>
</dbReference>
<evidence type="ECO:0000313" key="8">
    <source>
        <dbReference type="Proteomes" id="UP000001400"/>
    </source>
</evidence>
<dbReference type="Proteomes" id="UP000001400">
    <property type="component" value="Chromosome"/>
</dbReference>
<dbReference type="EMBL" id="CP001941">
    <property type="protein sequence ID" value="ADD08562.1"/>
    <property type="molecule type" value="Genomic_DNA"/>
</dbReference>
<dbReference type="eggNOG" id="arCOG01391">
    <property type="taxonomic scope" value="Archaea"/>
</dbReference>
<dbReference type="GO" id="GO:0016758">
    <property type="term" value="F:hexosyltransferase activity"/>
    <property type="evidence" value="ECO:0007669"/>
    <property type="project" value="TreeGrafter"/>
</dbReference>
<dbReference type="SUPFAM" id="SSF53448">
    <property type="entry name" value="Nucleotide-diphospho-sugar transferases"/>
    <property type="match status" value="1"/>
</dbReference>
<dbReference type="KEGG" id="abi:Aboo_0753"/>
<dbReference type="STRING" id="439481.Aboo_0753"/>
<protein>
    <submittedName>
        <fullName evidence="7">Glycosyl transferase family 2</fullName>
    </submittedName>
</protein>
<sequence length="650" mass="76111">MRAKNVILFLTPALLSILIIYLVGLRTPAVIFGYFVILDVVISLFFSALFLFYWKKGKKYDEFLKNYLENIPEVKGKVAVVIPVYNEEPWRVVQTAIAAKMAAPTAVFVLDDSTDEKIREELDKYAREYGFQIFRRDKREGFKAGAINAWLEKYGDEYDFLTILDADQRPFPSFFKYTLGFFKDEKVAFVQVPQYYSRVNSMVSLSAYIQLIPFLRTIMRARHMNGSAFSLGSGTIYRIKALKEIGGLYEKTVTEDIYTSLLLHERGYKSQYLDLPLVWHGEAPENIRAYWIQQNRWAYGGFQILKKLLNAKMSFVQILDYLNGVFYWTHVGILSLVDILAPILFLIFGIYFIGIHPLLYLGAYGSIFTLSLMFYITSMRKYGYGLREYIYHQGIQFIALYPSMLAFFQWLFGRKKSFSVTPKNKERGDKRYAWYFLSVIIILLFSVVYSSFKVFYTHSLLYPVLINIFWAMWWVVISSSALYISLSPKVKEKDKKRIKQSYKGLERPVVNMLYCGIRFEKLLGEYYKELSKKYGEYSKTLSKIANDSFKHAYIYSKLLKNAEGRFKIKANKRCVGMKEYLSSIEEKVRKGCDGKELKDCLMPQEEIYMYVYSSLVLETCIYISKELYKEVEEIMHDELEHDKLVREMAS</sequence>
<dbReference type="Pfam" id="PF13641">
    <property type="entry name" value="Glyco_tranf_2_3"/>
    <property type="match status" value="1"/>
</dbReference>
<dbReference type="AlphaFoldDB" id="B5I9G8"/>
<dbReference type="InterPro" id="IPR009078">
    <property type="entry name" value="Ferritin-like_SF"/>
</dbReference>
<dbReference type="HOGENOM" id="CLU_011907_4_2_2"/>
<dbReference type="RefSeq" id="WP_008081998.1">
    <property type="nucleotide sequence ID" value="NC_013926.1"/>
</dbReference>
<evidence type="ECO:0000256" key="6">
    <source>
        <dbReference type="ARBA" id="ARBA00023136"/>
    </source>
</evidence>